<evidence type="ECO:0000313" key="4">
    <source>
        <dbReference type="Proteomes" id="UP000256708"/>
    </source>
</evidence>
<dbReference type="EMBL" id="QRGR01000045">
    <property type="protein sequence ID" value="RDV11121.1"/>
    <property type="molecule type" value="Genomic_DNA"/>
</dbReference>
<gene>
    <name evidence="3" type="ORF">DXT99_25240</name>
</gene>
<protein>
    <recommendedName>
        <fullName evidence="2">MobA/VirD2-like nuclease domain-containing protein</fullName>
    </recommendedName>
</protein>
<accession>A0A3D8L153</accession>
<dbReference type="InterPro" id="IPR005094">
    <property type="entry name" value="Endonuclease_MobA/VirD2"/>
</dbReference>
<sequence>MVVKILKAAAGFAGVGYSDNKIIKGTAELMKAENFVLSGGWGIRWSAGDYARLLAKHSQANRLVKKPQFHAVLSAKGKEHSKEELTEMAQQYLDKMGYGKNPYLIYFHGDTDNNHVHIVTSRVDGKGEKIDDAYERIRSQKAMKEILMQDVGEEIEAHVNKAMGYNFSTPVQFKMLLESQGVKLNEKDGEYQFIKYGQVQYSTGKAEVDDKIKEYAEPKERVKQLRAIINKYKPGLSNEAFAEFAREKFGLEMVMHQAEGKYKPYGFTVVDHAQKQVFKGSQLMEIGVFLSLPSQEERLSAAREIVGRVAKDDSLSFFDVKRDLQKLGYELGKKGHISLQGEEEVLFSIGNDKVKALLYNSRLAEARSFTLSGEKEAAVIASVFYLKKQDAERLLAMSHEKPGAIRTQAGKGEVVDRLRAGVTSGELLAHGAAPYNHDDNNNMSYYIRIKTAQGEKELWGVDLKRALEAGGAEIGQRIGIENLGQQAVSAVVKDFDEKGNVVGTKTVETHRNGWDVKPLVESHYLTTQSREKQRREAGDILSSMTANGWQLKDIVEENKWILAEKGGEIYLIDKKEKTIQAVSSLTSLKLDYSWVEVLNLNREHSREQGAQLDYSGGGVSEMAATLLDLIKQGSQGERERERKWRRGPKR</sequence>
<organism evidence="3 4">
    <name type="scientific">Pontibacter diazotrophicus</name>
    <dbReference type="NCBI Taxonomy" id="1400979"/>
    <lineage>
        <taxon>Bacteria</taxon>
        <taxon>Pseudomonadati</taxon>
        <taxon>Bacteroidota</taxon>
        <taxon>Cytophagia</taxon>
        <taxon>Cytophagales</taxon>
        <taxon>Hymenobacteraceae</taxon>
        <taxon>Pontibacter</taxon>
    </lineage>
</organism>
<evidence type="ECO:0000256" key="1">
    <source>
        <dbReference type="SAM" id="MobiDB-lite"/>
    </source>
</evidence>
<dbReference type="AlphaFoldDB" id="A0A3D8L153"/>
<reference evidence="4" key="1">
    <citation type="submission" date="2018-08" db="EMBL/GenBank/DDBJ databases">
        <authorList>
            <person name="Liu Z.-W."/>
            <person name="Du Z.-J."/>
        </authorList>
    </citation>
    <scope>NUCLEOTIDE SEQUENCE [LARGE SCALE GENOMIC DNA]</scope>
    <source>
        <strain evidence="4">H4X</strain>
    </source>
</reference>
<dbReference type="Proteomes" id="UP000256708">
    <property type="component" value="Unassembled WGS sequence"/>
</dbReference>
<feature type="domain" description="MobA/VirD2-like nuclease" evidence="2">
    <location>
        <begin position="55"/>
        <end position="147"/>
    </location>
</feature>
<comment type="caution">
    <text evidence="3">The sequence shown here is derived from an EMBL/GenBank/DDBJ whole genome shotgun (WGS) entry which is preliminary data.</text>
</comment>
<name>A0A3D8L153_9BACT</name>
<evidence type="ECO:0000313" key="3">
    <source>
        <dbReference type="EMBL" id="RDV11121.1"/>
    </source>
</evidence>
<evidence type="ECO:0000259" key="2">
    <source>
        <dbReference type="Pfam" id="PF03432"/>
    </source>
</evidence>
<proteinExistence type="predicted"/>
<keyword evidence="4" id="KW-1185">Reference proteome</keyword>
<dbReference type="RefSeq" id="WP_115568374.1">
    <property type="nucleotide sequence ID" value="NZ_QRGR01000045.1"/>
</dbReference>
<feature type="region of interest" description="Disordered" evidence="1">
    <location>
        <begin position="631"/>
        <end position="650"/>
    </location>
</feature>
<dbReference type="OrthoDB" id="915634at2"/>
<dbReference type="Pfam" id="PF03432">
    <property type="entry name" value="Relaxase"/>
    <property type="match status" value="1"/>
</dbReference>